<keyword evidence="3" id="KW-0227">DNA damage</keyword>
<evidence type="ECO:0000259" key="9">
    <source>
        <dbReference type="Pfam" id="PF07522"/>
    </source>
</evidence>
<dbReference type="GO" id="GO:0006303">
    <property type="term" value="P:double-strand break repair via nonhomologous end joining"/>
    <property type="evidence" value="ECO:0007669"/>
    <property type="project" value="TreeGrafter"/>
</dbReference>
<evidence type="ECO:0000256" key="4">
    <source>
        <dbReference type="ARBA" id="ARBA00023204"/>
    </source>
</evidence>
<evidence type="ECO:0000256" key="5">
    <source>
        <dbReference type="ARBA" id="ARBA00023242"/>
    </source>
</evidence>
<keyword evidence="4" id="KW-0234">DNA repair</keyword>
<dbReference type="RefSeq" id="XP_026273644.1">
    <property type="nucleotide sequence ID" value="XM_026417859.2"/>
</dbReference>
<evidence type="ECO:0000313" key="14">
    <source>
        <dbReference type="RefSeq" id="XP_052122565.1"/>
    </source>
</evidence>
<protein>
    <recommendedName>
        <fullName evidence="6">DNA cross-link repair 1A protein</fullName>
    </recommendedName>
    <alternativeName>
        <fullName evidence="7">SNM1 homolog A</fullName>
    </alternativeName>
</protein>
<dbReference type="PANTHER" id="PTHR23240">
    <property type="entry name" value="DNA CROSS-LINK REPAIR PROTEIN PSO2/SNM1-RELATED"/>
    <property type="match status" value="1"/>
</dbReference>
<gene>
    <name evidence="11 12 13 14 15" type="primary">LOC113203271</name>
</gene>
<dbReference type="Gene3D" id="3.60.15.10">
    <property type="entry name" value="Ribonuclease Z/Hydroxyacylglutathione hydrolase-like"/>
    <property type="match status" value="1"/>
</dbReference>
<keyword evidence="10" id="KW-1185">Reference proteome</keyword>
<dbReference type="OrthoDB" id="262529at2759"/>
<dbReference type="Gene3D" id="3.40.50.12650">
    <property type="match status" value="1"/>
</dbReference>
<dbReference type="KEGG" id="foc:113203271"/>
<dbReference type="RefSeq" id="XP_052122565.1">
    <property type="nucleotide sequence ID" value="XM_052266605.1"/>
</dbReference>
<dbReference type="PANTHER" id="PTHR23240:SF6">
    <property type="entry name" value="DNA CROSS-LINK REPAIR 1A PROTEIN"/>
    <property type="match status" value="1"/>
</dbReference>
<accession>A0A6J1RXF3</accession>
<evidence type="ECO:0000256" key="3">
    <source>
        <dbReference type="ARBA" id="ARBA00022763"/>
    </source>
</evidence>
<dbReference type="GO" id="GO:0036297">
    <property type="term" value="P:interstrand cross-link repair"/>
    <property type="evidence" value="ECO:0007669"/>
    <property type="project" value="TreeGrafter"/>
</dbReference>
<dbReference type="GO" id="GO:0005634">
    <property type="term" value="C:nucleus"/>
    <property type="evidence" value="ECO:0007669"/>
    <property type="project" value="UniProtKB-SubCell"/>
</dbReference>
<evidence type="ECO:0000313" key="12">
    <source>
        <dbReference type="RefSeq" id="XP_026273643.1"/>
    </source>
</evidence>
<proteinExistence type="inferred from homology"/>
<feature type="region of interest" description="Disordered" evidence="8">
    <location>
        <begin position="531"/>
        <end position="551"/>
    </location>
</feature>
<dbReference type="FunFam" id="3.40.50.12650:FF:000001">
    <property type="entry name" value="DNA cross-link repair 1A"/>
    <property type="match status" value="1"/>
</dbReference>
<dbReference type="InterPro" id="IPR011084">
    <property type="entry name" value="DRMBL"/>
</dbReference>
<dbReference type="SUPFAM" id="SSF56281">
    <property type="entry name" value="Metallo-hydrolase/oxidoreductase"/>
    <property type="match status" value="1"/>
</dbReference>
<evidence type="ECO:0000256" key="6">
    <source>
        <dbReference type="ARBA" id="ARBA00069609"/>
    </source>
</evidence>
<evidence type="ECO:0000256" key="8">
    <source>
        <dbReference type="SAM" id="MobiDB-lite"/>
    </source>
</evidence>
<feature type="region of interest" description="Disordered" evidence="8">
    <location>
        <begin position="1"/>
        <end position="74"/>
    </location>
</feature>
<organism evidence="10 13">
    <name type="scientific">Frankliniella occidentalis</name>
    <name type="common">Western flower thrips</name>
    <name type="synonym">Euthrips occidentalis</name>
    <dbReference type="NCBI Taxonomy" id="133901"/>
    <lineage>
        <taxon>Eukaryota</taxon>
        <taxon>Metazoa</taxon>
        <taxon>Ecdysozoa</taxon>
        <taxon>Arthropoda</taxon>
        <taxon>Hexapoda</taxon>
        <taxon>Insecta</taxon>
        <taxon>Pterygota</taxon>
        <taxon>Neoptera</taxon>
        <taxon>Paraneoptera</taxon>
        <taxon>Thysanoptera</taxon>
        <taxon>Terebrantia</taxon>
        <taxon>Thripoidea</taxon>
        <taxon>Thripidae</taxon>
        <taxon>Frankliniella</taxon>
    </lineage>
</organism>
<name>A0A6J1RXF3_FRAOC</name>
<dbReference type="Pfam" id="PF07522">
    <property type="entry name" value="DRMBL"/>
    <property type="match status" value="1"/>
</dbReference>
<reference evidence="11 12" key="1">
    <citation type="submission" date="2025-04" db="UniProtKB">
        <authorList>
            <consortium name="RefSeq"/>
        </authorList>
    </citation>
    <scope>IDENTIFICATION</scope>
    <source>
        <tissue evidence="11 12">Whole organism</tissue>
    </source>
</reference>
<evidence type="ECO:0000313" key="15">
    <source>
        <dbReference type="RefSeq" id="XP_052122566.1"/>
    </source>
</evidence>
<feature type="compositionally biased region" description="Basic and acidic residues" evidence="8">
    <location>
        <begin position="60"/>
        <end position="72"/>
    </location>
</feature>
<dbReference type="GO" id="GO:0031123">
    <property type="term" value="P:RNA 3'-end processing"/>
    <property type="evidence" value="ECO:0007669"/>
    <property type="project" value="UniProtKB-ARBA"/>
</dbReference>
<dbReference type="GO" id="GO:0035312">
    <property type="term" value="F:5'-3' DNA exonuclease activity"/>
    <property type="evidence" value="ECO:0007669"/>
    <property type="project" value="TreeGrafter"/>
</dbReference>
<dbReference type="InterPro" id="IPR036866">
    <property type="entry name" value="RibonucZ/Hydroxyglut_hydro"/>
</dbReference>
<sequence length="906" mass="101386">MGRKKTQEKTGDEKDDSEDDVFKPRTTRSQKPKTTTNRTSTKSKPSKKSQTACHVPTESKPPEPEDVKEKESTAPQKNEFCPICQVPLSILKITPANHTANCNISANLPACPEENNCLNTNIFHYRDYSHHILAAFRVSEEYVEPDIIFTPQKAKMKRTPLRTSGKKRPSTSPALSASKICKTDEASCSQDIFLESPSIPSTSCGVEERKKRLSFNSNKDHTESDPDDPEIPANLHETDVILSDLILSEELKPLELFSHQPFVIKREPSSPNSMDESSLPKLIAPNAKVMIDYNQSLTSNCDQEIVGNKVECTETCEEILANEDSLQANCSIVLKKHGLKSPMSVNLYLNNSGWEAIEVNSSVNSSLQKLKISLCKCSSSICVDCSLGINIANGDENFIPNDHQQLENFFVSMVEMGLKEPPLNCDILSKENYQASCNQITVSSVAQNKCVPVENGQDQVLREVDSDKIGTKPVGETSKTDKVLDAFSVLKRTSADGRRKSATLAAPLSGLNSAPTGVPMVVSKTTGSSWTLVPSKENKTKPSSGWGQPSSNKKLPAYKKIPDTPFVVDAFSYGIIPGIKIYFLSHFHSDHYIGLRKDFNMPIFCSQVTANLVNLKIKVDKKYLHILKIDEPRMVCGVEVEVFDANHCPGAIMFLFRLADGRVFLHVGDFRAHTSMEEFPQLRQVDKLYLDTTYCDPSYNFPSQEEVVEKVIQTAREHLSRNKSTLIVCGTYTIGKEKVFMGLANAFNMKIWTATEKRRVLLCLEDQNIIGRLTNDPLEAQIHVLAMRDISFEILPKHLSKYSSKYSHALGFKPTGWTTSTSIKGKPSDFQKNSRGQITIYGVPYSEHSSFSELRQFVRFVNPRDIQVTVNVSKTSQYRKLFQQWLSTSRDIDTQSKMNQYFSTSK</sequence>
<dbReference type="Proteomes" id="UP000504606">
    <property type="component" value="Unplaced"/>
</dbReference>
<comment type="similarity">
    <text evidence="2">Belongs to the DNA repair metallo-beta-lactamase (DRMBL) family.</text>
</comment>
<keyword evidence="5" id="KW-0539">Nucleus</keyword>
<evidence type="ECO:0000256" key="2">
    <source>
        <dbReference type="ARBA" id="ARBA00010304"/>
    </source>
</evidence>
<feature type="compositionally biased region" description="Low complexity" evidence="8">
    <location>
        <begin position="32"/>
        <end position="51"/>
    </location>
</feature>
<comment type="subcellular location">
    <subcellularLocation>
        <location evidence="1">Nucleus</location>
    </subcellularLocation>
</comment>
<dbReference type="GeneID" id="113203271"/>
<dbReference type="CDD" id="cd16273">
    <property type="entry name" value="SNM1A-1C-like_MBL-fold"/>
    <property type="match status" value="1"/>
</dbReference>
<dbReference type="RefSeq" id="XP_026273642.1">
    <property type="nucleotide sequence ID" value="XM_026417857.2"/>
</dbReference>
<dbReference type="RefSeq" id="XP_052122566.1">
    <property type="nucleotide sequence ID" value="XM_052266606.1"/>
</dbReference>
<dbReference type="GO" id="GO:0003684">
    <property type="term" value="F:damaged DNA binding"/>
    <property type="evidence" value="ECO:0007669"/>
    <property type="project" value="TreeGrafter"/>
</dbReference>
<feature type="compositionally biased region" description="Polar residues" evidence="8">
    <location>
        <begin position="541"/>
        <end position="551"/>
    </location>
</feature>
<dbReference type="FunFam" id="3.60.15.10:FF:000010">
    <property type="entry name" value="DNA cross-link repair 1A"/>
    <property type="match status" value="1"/>
</dbReference>
<feature type="domain" description="DNA repair metallo-beta-lactamase" evidence="9">
    <location>
        <begin position="771"/>
        <end position="873"/>
    </location>
</feature>
<feature type="region of interest" description="Disordered" evidence="8">
    <location>
        <begin position="154"/>
        <end position="178"/>
    </location>
</feature>
<dbReference type="RefSeq" id="XP_026273643.1">
    <property type="nucleotide sequence ID" value="XM_026417858.2"/>
</dbReference>
<dbReference type="AlphaFoldDB" id="A0A6J1RXF3"/>
<evidence type="ECO:0000256" key="7">
    <source>
        <dbReference type="ARBA" id="ARBA00078423"/>
    </source>
</evidence>
<evidence type="ECO:0000313" key="10">
    <source>
        <dbReference type="Proteomes" id="UP000504606"/>
    </source>
</evidence>
<evidence type="ECO:0000313" key="13">
    <source>
        <dbReference type="RefSeq" id="XP_026273644.1"/>
    </source>
</evidence>
<feature type="compositionally biased region" description="Basic and acidic residues" evidence="8">
    <location>
        <begin position="1"/>
        <end position="12"/>
    </location>
</feature>
<evidence type="ECO:0000313" key="11">
    <source>
        <dbReference type="RefSeq" id="XP_026273642.1"/>
    </source>
</evidence>
<feature type="compositionally biased region" description="Basic residues" evidence="8">
    <location>
        <begin position="154"/>
        <end position="169"/>
    </location>
</feature>
<evidence type="ECO:0000256" key="1">
    <source>
        <dbReference type="ARBA" id="ARBA00004123"/>
    </source>
</evidence>